<organism evidence="6 7">
    <name type="scientific">Zygotorulaspora mrakii</name>
    <name type="common">Zygosaccharomyces mrakii</name>
    <dbReference type="NCBI Taxonomy" id="42260"/>
    <lineage>
        <taxon>Eukaryota</taxon>
        <taxon>Fungi</taxon>
        <taxon>Dikarya</taxon>
        <taxon>Ascomycota</taxon>
        <taxon>Saccharomycotina</taxon>
        <taxon>Saccharomycetes</taxon>
        <taxon>Saccharomycetales</taxon>
        <taxon>Saccharomycetaceae</taxon>
        <taxon>Zygotorulaspora</taxon>
    </lineage>
</organism>
<dbReference type="EMBL" id="CP058604">
    <property type="protein sequence ID" value="QLG70788.1"/>
    <property type="molecule type" value="Genomic_DNA"/>
</dbReference>
<dbReference type="InterPro" id="IPR018827">
    <property type="entry name" value="YTP1_C"/>
</dbReference>
<sequence length="617" mass="69225">MRLGSLICLLPVATRAVVAMDMDSDMDMMDEGYSEASTTIGATRMPSTPSTPSAVPYEPKHVHGLPILSRPNLTPSERLYWTNYNTTTYFATDFGNRAAFKYHVVSMALVVVILYPISLALNSVGSNWYLPVLTLNLGFVLSSLLTLSIFGATFPEDWYPHNAYSKVSWIFLVLIILHYVSALVSKASKWIADFSPLSSEFFPLHDYRSSLDDERAGNFTPATGNEDSASDSPSHSLTGNHASQKLSYELDREQLFDPDNMSLRFKSKSSQKRDSYLQKVFGNPLIQNIASRFGNLFSIIFNMLNYPLFVFMLVDVGIGVAVGNLLGKGSRIFNLLAHWIKGGVFFLLGILSLSRYCGFGKKHGWAWNKILITNSDLKSNYKGGLSRIFLPRGTITMEFMESFLIFFYGTTNVFLEHLAGAGGEWTAKDLQHVSIAFMYIGSGLCGLLAEMKLNDWRFSHACQHSENMSSNEIYAGSPGYSPNPFPAFTIFWTGILMSQHAQASQTSTSIHVQWGSLLSYGSFFRLLTFALLFVVPNKNFKPSKPFTELITSFCLLCGGLVFMESTDQVIEAMDYRGFTPMFSFNISVGFITLLMAWEMSLFLWKYWLEDRYVKSTQ</sequence>
<dbReference type="PANTHER" id="PTHR31685">
    <property type="entry name" value="INTEGRAL MEMBRANE PROTEIN (AFU_ORTHOLOGUE AFUA_6G12730)-RELATED"/>
    <property type="match status" value="1"/>
</dbReference>
<feature type="compositionally biased region" description="Polar residues" evidence="1">
    <location>
        <begin position="220"/>
        <end position="240"/>
    </location>
</feature>
<feature type="domain" description="Protein YTP1-like C-terminal" evidence="5">
    <location>
        <begin position="312"/>
        <end position="605"/>
    </location>
</feature>
<dbReference type="Pfam" id="PF10355">
    <property type="entry name" value="Ytp1"/>
    <property type="match status" value="1"/>
</dbReference>
<evidence type="ECO:0008006" key="8">
    <source>
        <dbReference type="Google" id="ProtNLM"/>
    </source>
</evidence>
<keyword evidence="3" id="KW-0732">Signal</keyword>
<feature type="transmembrane region" description="Helical" evidence="2">
    <location>
        <begin position="584"/>
        <end position="607"/>
    </location>
</feature>
<feature type="transmembrane region" description="Helical" evidence="2">
    <location>
        <begin position="306"/>
        <end position="326"/>
    </location>
</feature>
<feature type="transmembrane region" description="Helical" evidence="2">
    <location>
        <begin position="332"/>
        <end position="353"/>
    </location>
</feature>
<feature type="transmembrane region" description="Helical" evidence="2">
    <location>
        <begin position="128"/>
        <end position="154"/>
    </location>
</feature>
<gene>
    <name evidence="6" type="ORF">HG535_0A07300</name>
</gene>
<evidence type="ECO:0000259" key="5">
    <source>
        <dbReference type="Pfam" id="PF10355"/>
    </source>
</evidence>
<feature type="transmembrane region" description="Helical" evidence="2">
    <location>
        <begin position="517"/>
        <end position="534"/>
    </location>
</feature>
<feature type="transmembrane region" description="Helical" evidence="2">
    <location>
        <begin position="102"/>
        <end position="121"/>
    </location>
</feature>
<dbReference type="InterPro" id="IPR018825">
    <property type="entry name" value="DUF2427"/>
</dbReference>
<feature type="region of interest" description="Disordered" evidence="1">
    <location>
        <begin position="218"/>
        <end position="240"/>
    </location>
</feature>
<feature type="transmembrane region" description="Helical" evidence="2">
    <location>
        <begin position="546"/>
        <end position="563"/>
    </location>
</feature>
<feature type="transmembrane region" description="Helical" evidence="2">
    <location>
        <begin position="389"/>
        <end position="410"/>
    </location>
</feature>
<evidence type="ECO:0000259" key="4">
    <source>
        <dbReference type="Pfam" id="PF10348"/>
    </source>
</evidence>
<keyword evidence="2" id="KW-1133">Transmembrane helix</keyword>
<dbReference type="RefSeq" id="XP_037142516.1">
    <property type="nucleotide sequence ID" value="XM_037286621.1"/>
</dbReference>
<dbReference type="OrthoDB" id="4005299at2759"/>
<keyword evidence="7" id="KW-1185">Reference proteome</keyword>
<feature type="chain" id="PRO_5028852182" description="Protein YTP1-like C-terminal domain-containing protein" evidence="3">
    <location>
        <begin position="20"/>
        <end position="617"/>
    </location>
</feature>
<feature type="signal peptide" evidence="3">
    <location>
        <begin position="1"/>
        <end position="19"/>
    </location>
</feature>
<dbReference type="KEGG" id="zmk:HG535_0A07300"/>
<keyword evidence="2" id="KW-0812">Transmembrane</keyword>
<dbReference type="AlphaFoldDB" id="A0A7H9AWK1"/>
<evidence type="ECO:0000256" key="3">
    <source>
        <dbReference type="SAM" id="SignalP"/>
    </source>
</evidence>
<reference evidence="6 7" key="1">
    <citation type="submission" date="2020-07" db="EMBL/GenBank/DDBJ databases">
        <title>The yeast mating-type switching endonuclease HO is a domesticated member of an unorthodox homing genetic element family.</title>
        <authorList>
            <person name="Coughlan A.Y."/>
            <person name="Lombardi L."/>
            <person name="Braun-Galleani S."/>
            <person name="Martos A.R."/>
            <person name="Galeote V."/>
            <person name="Bigey F."/>
            <person name="Dequin S."/>
            <person name="Byrne K.P."/>
            <person name="Wolfe K.H."/>
        </authorList>
    </citation>
    <scope>NUCLEOTIDE SEQUENCE [LARGE SCALE GENOMIC DNA]</scope>
    <source>
        <strain evidence="6 7">NRRL Y-6702</strain>
    </source>
</reference>
<name>A0A7H9AWK1_ZYGMR</name>
<protein>
    <recommendedName>
        <fullName evidence="8">Protein YTP1-like C-terminal domain-containing protein</fullName>
    </recommendedName>
</protein>
<evidence type="ECO:0000256" key="2">
    <source>
        <dbReference type="SAM" id="Phobius"/>
    </source>
</evidence>
<proteinExistence type="predicted"/>
<feature type="transmembrane region" description="Helical" evidence="2">
    <location>
        <begin position="166"/>
        <end position="184"/>
    </location>
</feature>
<evidence type="ECO:0000313" key="7">
    <source>
        <dbReference type="Proteomes" id="UP000509704"/>
    </source>
</evidence>
<evidence type="ECO:0000313" key="6">
    <source>
        <dbReference type="EMBL" id="QLG70788.1"/>
    </source>
</evidence>
<dbReference type="Proteomes" id="UP000509704">
    <property type="component" value="Chromosome 1"/>
</dbReference>
<evidence type="ECO:0000256" key="1">
    <source>
        <dbReference type="SAM" id="MobiDB-lite"/>
    </source>
</evidence>
<feature type="transmembrane region" description="Helical" evidence="2">
    <location>
        <begin position="430"/>
        <end position="449"/>
    </location>
</feature>
<feature type="domain" description="DUF2427" evidence="4">
    <location>
        <begin position="83"/>
        <end position="187"/>
    </location>
</feature>
<accession>A0A7H9AWK1</accession>
<dbReference type="PANTHER" id="PTHR31685:SF3">
    <property type="entry name" value="INTEGRAL MEMBRANE PROTEIN (AFU_ORTHOLOGUE AFUA_6G12730)"/>
    <property type="match status" value="1"/>
</dbReference>
<dbReference type="GeneID" id="59234424"/>
<keyword evidence="2" id="KW-0472">Membrane</keyword>
<dbReference type="Pfam" id="PF10348">
    <property type="entry name" value="DUF2427"/>
    <property type="match status" value="1"/>
</dbReference>